<evidence type="ECO:0000313" key="1">
    <source>
        <dbReference type="EMBL" id="WOH12424.1"/>
    </source>
</evidence>
<reference evidence="1" key="1">
    <citation type="journal article" date="2016" name="Nat. Genet.">
        <title>A high-quality carrot genome assembly provides new insights into carotenoid accumulation and asterid genome evolution.</title>
        <authorList>
            <person name="Iorizzo M."/>
            <person name="Ellison S."/>
            <person name="Senalik D."/>
            <person name="Zeng P."/>
            <person name="Satapoomin P."/>
            <person name="Huang J."/>
            <person name="Bowman M."/>
            <person name="Iovene M."/>
            <person name="Sanseverino W."/>
            <person name="Cavagnaro P."/>
            <person name="Yildiz M."/>
            <person name="Macko-Podgorni A."/>
            <person name="Moranska E."/>
            <person name="Grzebelus E."/>
            <person name="Grzebelus D."/>
            <person name="Ashrafi H."/>
            <person name="Zheng Z."/>
            <person name="Cheng S."/>
            <person name="Spooner D."/>
            <person name="Van Deynze A."/>
            <person name="Simon P."/>
        </authorList>
    </citation>
    <scope>NUCLEOTIDE SEQUENCE</scope>
    <source>
        <tissue evidence="1">Leaf</tissue>
    </source>
</reference>
<organism evidence="1 2">
    <name type="scientific">Daucus carota subsp. sativus</name>
    <name type="common">Carrot</name>
    <dbReference type="NCBI Taxonomy" id="79200"/>
    <lineage>
        <taxon>Eukaryota</taxon>
        <taxon>Viridiplantae</taxon>
        <taxon>Streptophyta</taxon>
        <taxon>Embryophyta</taxon>
        <taxon>Tracheophyta</taxon>
        <taxon>Spermatophyta</taxon>
        <taxon>Magnoliopsida</taxon>
        <taxon>eudicotyledons</taxon>
        <taxon>Gunneridae</taxon>
        <taxon>Pentapetalae</taxon>
        <taxon>asterids</taxon>
        <taxon>campanulids</taxon>
        <taxon>Apiales</taxon>
        <taxon>Apiaceae</taxon>
        <taxon>Apioideae</taxon>
        <taxon>Scandiceae</taxon>
        <taxon>Daucinae</taxon>
        <taxon>Daucus</taxon>
        <taxon>Daucus sect. Daucus</taxon>
    </lineage>
</organism>
<reference evidence="1" key="2">
    <citation type="submission" date="2022-03" db="EMBL/GenBank/DDBJ databases">
        <title>Draft title - Genomic analysis of global carrot germplasm unveils the trajectory of domestication and the origin of high carotenoid orange carrot.</title>
        <authorList>
            <person name="Iorizzo M."/>
            <person name="Ellison S."/>
            <person name="Senalik D."/>
            <person name="Macko-Podgorni A."/>
            <person name="Grzebelus D."/>
            <person name="Bostan H."/>
            <person name="Rolling W."/>
            <person name="Curaba J."/>
            <person name="Simon P."/>
        </authorList>
    </citation>
    <scope>NUCLEOTIDE SEQUENCE</scope>
    <source>
        <tissue evidence="1">Leaf</tissue>
    </source>
</reference>
<keyword evidence="2" id="KW-1185">Reference proteome</keyword>
<gene>
    <name evidence="1" type="ORF">DCAR_0831928</name>
</gene>
<dbReference type="Proteomes" id="UP000077755">
    <property type="component" value="Chromosome 8"/>
</dbReference>
<evidence type="ECO:0000313" key="2">
    <source>
        <dbReference type="Proteomes" id="UP000077755"/>
    </source>
</evidence>
<protein>
    <submittedName>
        <fullName evidence="1">Uncharacterized protein</fullName>
    </submittedName>
</protein>
<name>A0A175YQA9_DAUCS</name>
<sequence length="93" mass="9472">MSTIRPFILEHVAQQLNGLDPNFTGVVGLGIPSNAGPGTQLSANRVGIPASAGIFRLGNHVNSLSRVGNSLSASSTLSVISPGLPLRRPPGSC</sequence>
<proteinExistence type="predicted"/>
<dbReference type="EMBL" id="CP093350">
    <property type="protein sequence ID" value="WOH12424.1"/>
    <property type="molecule type" value="Genomic_DNA"/>
</dbReference>
<dbReference type="Gramene" id="KZM85002">
    <property type="protein sequence ID" value="KZM85002"/>
    <property type="gene ID" value="DCAR_027576"/>
</dbReference>
<dbReference type="AlphaFoldDB" id="A0A175YQA9"/>
<accession>A0A175YQA9</accession>